<comment type="caution">
    <text evidence="6">The sequence shown here is derived from an EMBL/GenBank/DDBJ whole genome shotgun (WGS) entry which is preliminary data.</text>
</comment>
<dbReference type="CDD" id="cd00995">
    <property type="entry name" value="PBP2_NikA_DppA_OppA_like"/>
    <property type="match status" value="1"/>
</dbReference>
<gene>
    <name evidence="6" type="ORF">FGL98_13645</name>
</gene>
<dbReference type="EMBL" id="VCQV01000019">
    <property type="protein sequence ID" value="TWP35416.1"/>
    <property type="molecule type" value="Genomic_DNA"/>
</dbReference>
<reference evidence="6 7" key="2">
    <citation type="submission" date="2019-08" db="EMBL/GenBank/DDBJ databases">
        <title>Jejuicoccus antrihumi gen. nov., sp. nov., a new member of the family Dermacoccaceae isolated from a cave.</title>
        <authorList>
            <person name="Schumann P."/>
            <person name="Kim I.S."/>
        </authorList>
    </citation>
    <scope>NUCLEOTIDE SEQUENCE [LARGE SCALE GENOMIC DNA]</scope>
    <source>
        <strain evidence="6 7">C5-26</strain>
    </source>
</reference>
<dbReference type="GO" id="GO:0042597">
    <property type="term" value="C:periplasmic space"/>
    <property type="evidence" value="ECO:0007669"/>
    <property type="project" value="UniProtKB-ARBA"/>
</dbReference>
<dbReference type="GO" id="GO:0043190">
    <property type="term" value="C:ATP-binding cassette (ABC) transporter complex"/>
    <property type="evidence" value="ECO:0007669"/>
    <property type="project" value="InterPro"/>
</dbReference>
<dbReference type="PANTHER" id="PTHR30290">
    <property type="entry name" value="PERIPLASMIC BINDING COMPONENT OF ABC TRANSPORTER"/>
    <property type="match status" value="1"/>
</dbReference>
<proteinExistence type="inferred from homology"/>
<evidence type="ECO:0000256" key="1">
    <source>
        <dbReference type="ARBA" id="ARBA00005695"/>
    </source>
</evidence>
<dbReference type="SUPFAM" id="SSF53850">
    <property type="entry name" value="Periplasmic binding protein-like II"/>
    <property type="match status" value="1"/>
</dbReference>
<keyword evidence="7" id="KW-1185">Reference proteome</keyword>
<dbReference type="PANTHER" id="PTHR30290:SF9">
    <property type="entry name" value="OLIGOPEPTIDE-BINDING PROTEIN APPA"/>
    <property type="match status" value="1"/>
</dbReference>
<dbReference type="Gene3D" id="3.10.105.10">
    <property type="entry name" value="Dipeptide-binding Protein, Domain 3"/>
    <property type="match status" value="1"/>
</dbReference>
<evidence type="ECO:0000256" key="4">
    <source>
        <dbReference type="SAM" id="SignalP"/>
    </source>
</evidence>
<dbReference type="InterPro" id="IPR030678">
    <property type="entry name" value="Peptide/Ni-bd"/>
</dbReference>
<dbReference type="OrthoDB" id="5240629at2"/>
<comment type="similarity">
    <text evidence="1">Belongs to the bacterial solute-binding protein 5 family.</text>
</comment>
<dbReference type="Pfam" id="PF00496">
    <property type="entry name" value="SBP_bac_5"/>
    <property type="match status" value="1"/>
</dbReference>
<protein>
    <submittedName>
        <fullName evidence="6">ABC transporter substrate-binding protein</fullName>
    </submittedName>
</protein>
<organism evidence="6 7">
    <name type="scientific">Leekyejoonella antrihumi</name>
    <dbReference type="NCBI Taxonomy" id="1660198"/>
    <lineage>
        <taxon>Bacteria</taxon>
        <taxon>Bacillati</taxon>
        <taxon>Actinomycetota</taxon>
        <taxon>Actinomycetes</taxon>
        <taxon>Micrococcales</taxon>
        <taxon>Dermacoccaceae</taxon>
        <taxon>Leekyejoonella</taxon>
    </lineage>
</organism>
<dbReference type="AlphaFoldDB" id="A0A563DYW2"/>
<dbReference type="Proteomes" id="UP000320244">
    <property type="component" value="Unassembled WGS sequence"/>
</dbReference>
<keyword evidence="2" id="KW-0813">Transport</keyword>
<sequence>MRYLPSLPSKPSGDIMMNRRLALAAPLVLATAVVAAGCSSSGSSSAGGSTQNNAASSSPVKGGTLTYGEIADLGAGGFDPYATVAAPNFGYIEQIYQPLLSQNAQGKITAGIADTWKQTSPTVYTFHIRPGVKFSDGSALTASDVAFSLLQMRDKGLDQAQYYTDVKTVTAPDASNVKVVLKAPSASFLQVVSNPTTCFIVKKSWYLSTSSTKRQSMTNGTGPFTLKSWQHGAQVTLDANSHYWQKGEPYLSSVVFKVVPDDQTRLADLEQGSVNMMWTKDPTQANQAKSAGLVVGQGGASRTVPLDINATQGPLANLEVRQAISKGIDRQEIIALAVGGQGALSLNMPPGAGGIKPTAATPNFAYDPAGARALLKKAGQTNVTVPLTYSSDAAFALDVPMVEAVKSQLSKVGINVQLHGVPFSVALSQALSGKYTGMLLMPLAYSPTPSGYLRFMQNTPQNVTGAQGSGHGGIVHELSGWSLTV</sequence>
<evidence type="ECO:0000256" key="3">
    <source>
        <dbReference type="ARBA" id="ARBA00022729"/>
    </source>
</evidence>
<dbReference type="PIRSF" id="PIRSF002741">
    <property type="entry name" value="MppA"/>
    <property type="match status" value="1"/>
</dbReference>
<name>A0A563DYW2_9MICO</name>
<reference evidence="6 7" key="1">
    <citation type="submission" date="2019-05" db="EMBL/GenBank/DDBJ databases">
        <authorList>
            <person name="Lee S.D."/>
        </authorList>
    </citation>
    <scope>NUCLEOTIDE SEQUENCE [LARGE SCALE GENOMIC DNA]</scope>
    <source>
        <strain evidence="6 7">C5-26</strain>
    </source>
</reference>
<accession>A0A563DYW2</accession>
<feature type="chain" id="PRO_5039291247" evidence="4">
    <location>
        <begin position="36"/>
        <end position="485"/>
    </location>
</feature>
<feature type="signal peptide" evidence="4">
    <location>
        <begin position="1"/>
        <end position="35"/>
    </location>
</feature>
<evidence type="ECO:0000256" key="2">
    <source>
        <dbReference type="ARBA" id="ARBA00022448"/>
    </source>
</evidence>
<dbReference type="Gene3D" id="3.40.190.10">
    <property type="entry name" value="Periplasmic binding protein-like II"/>
    <property type="match status" value="1"/>
</dbReference>
<feature type="domain" description="Solute-binding protein family 5" evidence="5">
    <location>
        <begin position="108"/>
        <end position="457"/>
    </location>
</feature>
<dbReference type="GO" id="GO:1904680">
    <property type="term" value="F:peptide transmembrane transporter activity"/>
    <property type="evidence" value="ECO:0007669"/>
    <property type="project" value="TreeGrafter"/>
</dbReference>
<evidence type="ECO:0000259" key="5">
    <source>
        <dbReference type="Pfam" id="PF00496"/>
    </source>
</evidence>
<dbReference type="InterPro" id="IPR000914">
    <property type="entry name" value="SBP_5_dom"/>
</dbReference>
<keyword evidence="3 4" id="KW-0732">Signal</keyword>
<evidence type="ECO:0000313" key="7">
    <source>
        <dbReference type="Proteomes" id="UP000320244"/>
    </source>
</evidence>
<evidence type="ECO:0000313" key="6">
    <source>
        <dbReference type="EMBL" id="TWP35416.1"/>
    </source>
</evidence>
<dbReference type="InterPro" id="IPR039424">
    <property type="entry name" value="SBP_5"/>
</dbReference>
<dbReference type="GO" id="GO:0015833">
    <property type="term" value="P:peptide transport"/>
    <property type="evidence" value="ECO:0007669"/>
    <property type="project" value="TreeGrafter"/>
</dbReference>